<dbReference type="eggNOG" id="ENOG502QRET">
    <property type="taxonomic scope" value="Eukaryota"/>
</dbReference>
<evidence type="ECO:0000313" key="7">
    <source>
        <dbReference type="WBParaSite" id="EN70_1553"/>
    </source>
</evidence>
<dbReference type="OrthoDB" id="6132182at2759"/>
<dbReference type="OMA" id="HANALVW"/>
<dbReference type="Gene3D" id="1.10.1280.10">
    <property type="entry name" value="Di-copper center containing domain from catechol oxidase"/>
    <property type="match status" value="1"/>
</dbReference>
<dbReference type="InterPro" id="IPR003582">
    <property type="entry name" value="ShKT_dom"/>
</dbReference>
<reference evidence="5 6" key="1">
    <citation type="submission" date="2012-04" db="EMBL/GenBank/DDBJ databases">
        <title>The Genome Sequence of Loa loa.</title>
        <authorList>
            <consortium name="The Broad Institute Genome Sequencing Platform"/>
            <consortium name="Broad Institute Genome Sequencing Center for Infectious Disease"/>
            <person name="Nutman T.B."/>
            <person name="Fink D.L."/>
            <person name="Russ C."/>
            <person name="Young S."/>
            <person name="Zeng Q."/>
            <person name="Gargeya S."/>
            <person name="Alvarado L."/>
            <person name="Berlin A."/>
            <person name="Chapman S.B."/>
            <person name="Chen Z."/>
            <person name="Freedman E."/>
            <person name="Gellesch M."/>
            <person name="Goldberg J."/>
            <person name="Griggs A."/>
            <person name="Gujja S."/>
            <person name="Heilman E.R."/>
            <person name="Heiman D."/>
            <person name="Howarth C."/>
            <person name="Mehta T."/>
            <person name="Neiman D."/>
            <person name="Pearson M."/>
            <person name="Roberts A."/>
            <person name="Saif S."/>
            <person name="Shea T."/>
            <person name="Shenoy N."/>
            <person name="Sisk P."/>
            <person name="Stolte C."/>
            <person name="Sykes S."/>
            <person name="White J."/>
            <person name="Yandava C."/>
            <person name="Haas B."/>
            <person name="Henn M.R."/>
            <person name="Nusbaum C."/>
            <person name="Birren B."/>
        </authorList>
    </citation>
    <scope>NUCLEOTIDE SEQUENCE [LARGE SCALE GENOMIC DNA]</scope>
</reference>
<keyword evidence="2" id="KW-1015">Disulfide bond</keyword>
<dbReference type="InterPro" id="IPR050316">
    <property type="entry name" value="Tyrosinase/Hemocyanin"/>
</dbReference>
<dbReference type="Pfam" id="PF01549">
    <property type="entry name" value="ShK"/>
    <property type="match status" value="2"/>
</dbReference>
<evidence type="ECO:0000256" key="1">
    <source>
        <dbReference type="ARBA" id="ARBA00022723"/>
    </source>
</evidence>
<reference evidence="7" key="2">
    <citation type="submission" date="2016-11" db="UniProtKB">
        <authorList>
            <consortium name="WormBaseParasite"/>
        </authorList>
    </citation>
    <scope>IDENTIFICATION</scope>
</reference>
<dbReference type="SUPFAM" id="SSF48056">
    <property type="entry name" value="Di-copper centre-containing domain"/>
    <property type="match status" value="1"/>
</dbReference>
<feature type="disulfide bond" evidence="2">
    <location>
        <begin position="711"/>
        <end position="745"/>
    </location>
</feature>
<dbReference type="EMBL" id="JH712414">
    <property type="protein sequence ID" value="EFO26758.1"/>
    <property type="molecule type" value="Genomic_DNA"/>
</dbReference>
<evidence type="ECO:0000259" key="4">
    <source>
        <dbReference type="PROSITE" id="PS51670"/>
    </source>
</evidence>
<evidence type="ECO:0000256" key="2">
    <source>
        <dbReference type="PROSITE-ProRule" id="PRU01005"/>
    </source>
</evidence>
<feature type="chain" id="PRO_5010257059" evidence="3">
    <location>
        <begin position="19"/>
        <end position="807"/>
    </location>
</feature>
<dbReference type="CTD" id="9939104"/>
<dbReference type="GO" id="GO:0016491">
    <property type="term" value="F:oxidoreductase activity"/>
    <property type="evidence" value="ECO:0007669"/>
    <property type="project" value="InterPro"/>
</dbReference>
<dbReference type="SMART" id="SM00254">
    <property type="entry name" value="ShKT"/>
    <property type="match status" value="2"/>
</dbReference>
<protein>
    <submittedName>
        <fullName evidence="7">Tyrosinase_Cu-bd domain-containing protein</fullName>
    </submittedName>
</protein>
<dbReference type="GO" id="GO:0046872">
    <property type="term" value="F:metal ion binding"/>
    <property type="evidence" value="ECO:0007669"/>
    <property type="project" value="UniProtKB-KW"/>
</dbReference>
<evidence type="ECO:0000313" key="6">
    <source>
        <dbReference type="Proteomes" id="UP000095285"/>
    </source>
</evidence>
<dbReference type="PROSITE" id="PS51670">
    <property type="entry name" value="SHKT"/>
    <property type="match status" value="2"/>
</dbReference>
<evidence type="ECO:0000256" key="3">
    <source>
        <dbReference type="SAM" id="SignalP"/>
    </source>
</evidence>
<keyword evidence="3" id="KW-0732">Signal</keyword>
<feature type="domain" description="ShKT" evidence="4">
    <location>
        <begin position="755"/>
        <end position="789"/>
    </location>
</feature>
<dbReference type="InterPro" id="IPR002227">
    <property type="entry name" value="Tyrosinase_Cu-bd"/>
</dbReference>
<feature type="signal peptide" evidence="3">
    <location>
        <begin position="1"/>
        <end position="18"/>
    </location>
</feature>
<dbReference type="RefSeq" id="XP_003137307.1">
    <property type="nucleotide sequence ID" value="XM_003137259.2"/>
</dbReference>
<evidence type="ECO:0000313" key="5">
    <source>
        <dbReference type="EMBL" id="EFO26758.1"/>
    </source>
</evidence>
<proteinExistence type="predicted"/>
<dbReference type="Pfam" id="PF00264">
    <property type="entry name" value="Tyrosinase"/>
    <property type="match status" value="1"/>
</dbReference>
<name>A0A1I7VEA5_LOALO</name>
<sequence>MHLPVLITLLTLLTYSIGTQYKIRLTFCDQAPNSVLQIVCSQLKKWDTIVRQRHSISLNESRPFWSSQKIWSISRSRWASNSQSWTSWSSWTLPHSTSSQVVQYPTNNRVKSPFNIGHRVKLPSLSSLISNFTADTYTSNEPKRMALEIQYEISSLPKQTMPIRIRDGQVTNVKTYSPRVISSLSLSSTFGQRQQILKNDYSNQKLHIKKITNGVQGPPSIDTVEKDLYTMEQDTVGPPGQQRPNNLIRKQFSLSSPSVISSARPSPTRMSDRSIDSPVFSVETQDSRPFKRNQANMMTPPSHTLTVDQRLKALGCMDLNCLCPFFNGSLRNLKCFLSNGKELSMAVRKEYRQLSTEERERFHSALDQLKQSGDYDQIAQWHSNPALSGGAHSGPAFLPWHREYIKRLEIALRLIDPDISLPYWDSTLENAIPESTDTILFSKELMGENDKYGNIINGFISHWTTPEGRHITRHLGQEGRPLNEDDIQAVMRHSDVIGVLAYTAPQPGCRYPTDWTSLEYSHANALVWVGGDMFHQTTSANDPLFFLHHVFVDSIWEYWRQHRQSRDARSKSYPPDLSECSGENHFAQNPMRPFEPLRNIDGIGNGYNERLYRYAPRPACPRGQDQECGSEFLFCDLSHGYARCSTKIRLGGNCNSYTHQENSCYSGFCLSGRCTKNASTDHNDGKQIRSIELSVALISSTATTNIAKEQCYNSHECCSIWASRGECKTNEEMMLNWCPVSCHKCIAQYNTASDCSDRHLQCPVWATQGECQKNQLWMAENCRLSCRRCNKLRVDICEIMTDTSSRG</sequence>
<feature type="domain" description="ShKT" evidence="4">
    <location>
        <begin position="711"/>
        <end position="745"/>
    </location>
</feature>
<dbReference type="GeneID" id="9939104"/>
<keyword evidence="6" id="KW-1185">Reference proteome</keyword>
<accession>A0A1I7VEA5</accession>
<feature type="disulfide bond" evidence="2">
    <location>
        <begin position="755"/>
        <end position="789"/>
    </location>
</feature>
<dbReference type="KEGG" id="loa:LOAG_01721"/>
<dbReference type="PANTHER" id="PTHR11474:SF21">
    <property type="entry name" value="SHKT DOMAIN-CONTAINING PROTEIN"/>
    <property type="match status" value="1"/>
</dbReference>
<dbReference type="PANTHER" id="PTHR11474">
    <property type="entry name" value="TYROSINASE FAMILY MEMBER"/>
    <property type="match status" value="1"/>
</dbReference>
<gene>
    <name evidence="5 7" type="ORF">LOAG_01721</name>
</gene>
<dbReference type="AlphaFoldDB" id="A0A1I7VEA5"/>
<dbReference type="Proteomes" id="UP000095285">
    <property type="component" value="Unassembled WGS sequence"/>
</dbReference>
<dbReference type="STRING" id="7209.A0A1I7VEA5"/>
<dbReference type="WBParaSite" id="EN70_1553">
    <property type="protein sequence ID" value="EN70_1553"/>
    <property type="gene ID" value="EN70_1553"/>
</dbReference>
<dbReference type="PRINTS" id="PR00092">
    <property type="entry name" value="TYROSINASE"/>
</dbReference>
<dbReference type="InterPro" id="IPR008922">
    <property type="entry name" value="Di-copper_centre_dom_sf"/>
</dbReference>
<comment type="caution">
    <text evidence="2">Lacks conserved residue(s) required for the propagation of feature annotation.</text>
</comment>
<accession>A0A1S0U8J3</accession>
<organism evidence="6 7">
    <name type="scientific">Loa loa</name>
    <name type="common">Eye worm</name>
    <name type="synonym">Filaria loa</name>
    <dbReference type="NCBI Taxonomy" id="7209"/>
    <lineage>
        <taxon>Eukaryota</taxon>
        <taxon>Metazoa</taxon>
        <taxon>Ecdysozoa</taxon>
        <taxon>Nematoda</taxon>
        <taxon>Chromadorea</taxon>
        <taxon>Rhabditida</taxon>
        <taxon>Spirurina</taxon>
        <taxon>Spiruromorpha</taxon>
        <taxon>Filarioidea</taxon>
        <taxon>Onchocercidae</taxon>
        <taxon>Loa</taxon>
    </lineage>
</organism>
<keyword evidence="1" id="KW-0479">Metal-binding</keyword>
<dbReference type="PROSITE" id="PS00498">
    <property type="entry name" value="TYROSINASE_2"/>
    <property type="match status" value="1"/>
</dbReference>